<feature type="compositionally biased region" description="Basic and acidic residues" evidence="2">
    <location>
        <begin position="33"/>
        <end position="47"/>
    </location>
</feature>
<dbReference type="GO" id="GO:0030688">
    <property type="term" value="C:preribosome, small subunit precursor"/>
    <property type="evidence" value="ECO:0000318"/>
    <property type="project" value="GO_Central"/>
</dbReference>
<dbReference type="GO" id="GO:0042274">
    <property type="term" value="P:ribosomal small subunit biogenesis"/>
    <property type="evidence" value="ECO:0000318"/>
    <property type="project" value="GO_Central"/>
</dbReference>
<reference evidence="3 4" key="1">
    <citation type="journal article" date="2014" name="Nat. Commun.">
        <title>Klebsormidium flaccidum genome reveals primary factors for plant terrestrial adaptation.</title>
        <authorList>
            <person name="Hori K."/>
            <person name="Maruyama F."/>
            <person name="Fujisawa T."/>
            <person name="Togashi T."/>
            <person name="Yamamoto N."/>
            <person name="Seo M."/>
            <person name="Sato S."/>
            <person name="Yamada T."/>
            <person name="Mori H."/>
            <person name="Tajima N."/>
            <person name="Moriyama T."/>
            <person name="Ikeuchi M."/>
            <person name="Watanabe M."/>
            <person name="Wada H."/>
            <person name="Kobayashi K."/>
            <person name="Saito M."/>
            <person name="Masuda T."/>
            <person name="Sasaki-Sekimoto Y."/>
            <person name="Mashiguchi K."/>
            <person name="Awai K."/>
            <person name="Shimojima M."/>
            <person name="Masuda S."/>
            <person name="Iwai M."/>
            <person name="Nobusawa T."/>
            <person name="Narise T."/>
            <person name="Kondo S."/>
            <person name="Saito H."/>
            <person name="Sato R."/>
            <person name="Murakawa M."/>
            <person name="Ihara Y."/>
            <person name="Oshima-Yamada Y."/>
            <person name="Ohtaka K."/>
            <person name="Satoh M."/>
            <person name="Sonobe K."/>
            <person name="Ishii M."/>
            <person name="Ohtani R."/>
            <person name="Kanamori-Sato M."/>
            <person name="Honoki R."/>
            <person name="Miyazaki D."/>
            <person name="Mochizuki H."/>
            <person name="Umetsu J."/>
            <person name="Higashi K."/>
            <person name="Shibata D."/>
            <person name="Kamiya Y."/>
            <person name="Sato N."/>
            <person name="Nakamura Y."/>
            <person name="Tabata S."/>
            <person name="Ida S."/>
            <person name="Kurokawa K."/>
            <person name="Ohta H."/>
        </authorList>
    </citation>
    <scope>NUCLEOTIDE SEQUENCE [LARGE SCALE GENOMIC DNA]</scope>
    <source>
        <strain evidence="3 4">NIES-2285</strain>
    </source>
</reference>
<dbReference type="Proteomes" id="UP000054558">
    <property type="component" value="Unassembled WGS sequence"/>
</dbReference>
<dbReference type="OrthoDB" id="5852896at2759"/>
<feature type="compositionally biased region" description="Basic and acidic residues" evidence="2">
    <location>
        <begin position="422"/>
        <end position="431"/>
    </location>
</feature>
<dbReference type="GO" id="GO:0000056">
    <property type="term" value="P:ribosomal small subunit export from nucleus"/>
    <property type="evidence" value="ECO:0000318"/>
    <property type="project" value="GO_Central"/>
</dbReference>
<dbReference type="GO" id="GO:0005634">
    <property type="term" value="C:nucleus"/>
    <property type="evidence" value="ECO:0000318"/>
    <property type="project" value="GO_Central"/>
</dbReference>
<dbReference type="AlphaFoldDB" id="A0A0U9HI91"/>
<feature type="region of interest" description="Disordered" evidence="2">
    <location>
        <begin position="487"/>
        <end position="595"/>
    </location>
</feature>
<keyword evidence="4" id="KW-1185">Reference proteome</keyword>
<dbReference type="EMBL" id="DF236955">
    <property type="protein sequence ID" value="GAQ77974.1"/>
    <property type="molecule type" value="Genomic_DNA"/>
</dbReference>
<dbReference type="STRING" id="105231.A0A0U9HI91"/>
<dbReference type="InterPro" id="IPR007307">
    <property type="entry name" value="Ltv1"/>
</dbReference>
<protein>
    <recommendedName>
        <fullName evidence="5">Low temperature viability protein</fullName>
    </recommendedName>
</protein>
<comment type="similarity">
    <text evidence="1">Belongs to the LTV1 family.</text>
</comment>
<feature type="compositionally biased region" description="Acidic residues" evidence="2">
    <location>
        <begin position="443"/>
        <end position="455"/>
    </location>
</feature>
<proteinExistence type="inferred from homology"/>
<dbReference type="PANTHER" id="PTHR21531">
    <property type="entry name" value="LOW-TEMPERATURE VIABILITY PROTEIN LTV1-RELATED"/>
    <property type="match status" value="1"/>
</dbReference>
<dbReference type="GO" id="GO:0005829">
    <property type="term" value="C:cytosol"/>
    <property type="evidence" value="ECO:0000318"/>
    <property type="project" value="GO_Central"/>
</dbReference>
<feature type="compositionally biased region" description="Basic and acidic residues" evidence="2">
    <location>
        <begin position="354"/>
        <end position="363"/>
    </location>
</feature>
<dbReference type="OMA" id="TKEFLFM"/>
<organism evidence="3 4">
    <name type="scientific">Klebsormidium nitens</name>
    <name type="common">Green alga</name>
    <name type="synonym">Ulothrix nitens</name>
    <dbReference type="NCBI Taxonomy" id="105231"/>
    <lineage>
        <taxon>Eukaryota</taxon>
        <taxon>Viridiplantae</taxon>
        <taxon>Streptophyta</taxon>
        <taxon>Klebsormidiophyceae</taxon>
        <taxon>Klebsormidiales</taxon>
        <taxon>Klebsormidiaceae</taxon>
        <taxon>Klebsormidium</taxon>
    </lineage>
</organism>
<evidence type="ECO:0000256" key="1">
    <source>
        <dbReference type="ARBA" id="ARBA00009078"/>
    </source>
</evidence>
<feature type="compositionally biased region" description="Basic and acidic residues" evidence="2">
    <location>
        <begin position="392"/>
        <end position="404"/>
    </location>
</feature>
<evidence type="ECO:0000313" key="3">
    <source>
        <dbReference type="EMBL" id="GAQ77974.1"/>
    </source>
</evidence>
<feature type="region of interest" description="Disordered" evidence="2">
    <location>
        <begin position="354"/>
        <end position="457"/>
    </location>
</feature>
<feature type="region of interest" description="Disordered" evidence="2">
    <location>
        <begin position="25"/>
        <end position="59"/>
    </location>
</feature>
<evidence type="ECO:0000313" key="4">
    <source>
        <dbReference type="Proteomes" id="UP000054558"/>
    </source>
</evidence>
<dbReference type="PANTHER" id="PTHR21531:SF0">
    <property type="entry name" value="PROTEIN LTV1 HOMOLOG"/>
    <property type="match status" value="1"/>
</dbReference>
<feature type="compositionally biased region" description="Basic and acidic residues" evidence="2">
    <location>
        <begin position="571"/>
        <end position="595"/>
    </location>
</feature>
<feature type="compositionally biased region" description="Basic and acidic residues" evidence="2">
    <location>
        <begin position="535"/>
        <end position="560"/>
    </location>
</feature>
<accession>A0A0U9HI91</accession>
<name>A0A0U9HI91_KLENI</name>
<evidence type="ECO:0000256" key="2">
    <source>
        <dbReference type="SAM" id="MobiDB-lite"/>
    </source>
</evidence>
<gene>
    <name evidence="3" type="ORF">KFL_000060390</name>
</gene>
<evidence type="ECO:0008006" key="5">
    <source>
        <dbReference type="Google" id="ProtNLM"/>
    </source>
</evidence>
<sequence length="626" mass="67830">MGKKKSFIDKKKAATFSLVFRDSSDAAAGDDSAPERIFVRSDGRDEAAPGFDGTESQFEGGSEFALEDGLKDFRGFGPAHPLWAGPREPLPEHVRREVLEMGFPDDGYDYTKHLRELRGGGVGAIAVAPERNLRADVRAYNAKTVRVKPAEEDEILAEAEAAGGAKEIQKVGASVLDPDILKLLEESGSEDGGDEELELEDDFVIEANRGAEEENGAAEGFRIAPRGALGNGGAVQKWLGSSTGGKGFEVAEIEEYEEWSEEEEGEEDDAAAMKGRGFAASSIASDVRNRDRPVRLLDEQFENLAVREYDLDDDSDEEDVDARGHADISQFDSVLDSFLEDHDVHPDEYHTLAEVEKGGKQRTETAPTEETGGLSRKSNVLSGDVKNGAVGLEKETMSSDRRADGSPSAEAGLLEAASTSGREAEVVEARTNKTSGKGRGLDEVSDGGADEEADVLGELREEKEVIWVEEEDEREHWDCDTIVSTYSNLDNHPARIGAPPNKFKSLGSERGSQREENLPGLIRLGGKEGLPIEYLPRRGGLEGLPERPSGKENEEDEKRGPSQKVAGPRAGEGKEEKKARKAAVKEQRRESRVVKRDMKALYKAEAQKAINKAAAAAGAPQGIRLA</sequence>